<feature type="transmembrane region" description="Helical" evidence="6">
    <location>
        <begin position="300"/>
        <end position="317"/>
    </location>
</feature>
<dbReference type="InterPro" id="IPR005495">
    <property type="entry name" value="LptG/LptF_permease"/>
</dbReference>
<evidence type="ECO:0000313" key="7">
    <source>
        <dbReference type="EMBL" id="CAA6817689.1"/>
    </source>
</evidence>
<feature type="transmembrane region" description="Helical" evidence="6">
    <location>
        <begin position="267"/>
        <end position="288"/>
    </location>
</feature>
<keyword evidence="3 6" id="KW-0812">Transmembrane</keyword>
<gene>
    <name evidence="7" type="ORF">HELGO_WM1368</name>
</gene>
<accession>A0A6S6TSK3</accession>
<keyword evidence="5 6" id="KW-0472">Membrane</keyword>
<name>A0A6S6TSK3_9BACT</name>
<comment type="subcellular location">
    <subcellularLocation>
        <location evidence="1">Cell membrane</location>
        <topology evidence="1">Multi-pass membrane protein</topology>
    </subcellularLocation>
</comment>
<feature type="transmembrane region" description="Helical" evidence="6">
    <location>
        <begin position="54"/>
        <end position="72"/>
    </location>
</feature>
<evidence type="ECO:0000256" key="2">
    <source>
        <dbReference type="ARBA" id="ARBA00022475"/>
    </source>
</evidence>
<feature type="transmembrane region" description="Helical" evidence="6">
    <location>
        <begin position="323"/>
        <end position="342"/>
    </location>
</feature>
<keyword evidence="2" id="KW-1003">Cell membrane</keyword>
<dbReference type="EMBL" id="CACVAP010000086">
    <property type="protein sequence ID" value="CAA6817689.1"/>
    <property type="molecule type" value="Genomic_DNA"/>
</dbReference>
<evidence type="ECO:0000256" key="1">
    <source>
        <dbReference type="ARBA" id="ARBA00004651"/>
    </source>
</evidence>
<keyword evidence="4 6" id="KW-1133">Transmembrane helix</keyword>
<dbReference type="AlphaFoldDB" id="A0A6S6TSK3"/>
<sequence length="351" mass="40320">MLFKYVAFHYLKNMLIILLGLSGLFAGLDFLMNATSLSSFNVKVLYVFFKWQEALSLLFPLAIVFGGVWTKISFVKQNSISAMYALGVTRKELFKPFFVVGMLTYLFFVSLYFTSFSTARDSAKQLFSNSYDVSETRDLFFKYDDSFVYIGALIPKKYKLENLTIFKMKNNKVTETFTAKEAWYNIHEWVATNALKKTIVIDEDGKQRLQVENVGILYTLKEYQPKILKSIYDGKVLTLYENIKAIQLLNNQDLETHTLRADIYGKVVMPLFSIALLMILLFTFPFHARYMNIAMTTTKAIGGTLFVWGMLFSFQSIGKNGILSPELAIILPVVLLWIYALYSLGQSQKRI</sequence>
<dbReference type="Pfam" id="PF03739">
    <property type="entry name" value="LptF_LptG"/>
    <property type="match status" value="1"/>
</dbReference>
<dbReference type="GO" id="GO:0015920">
    <property type="term" value="P:lipopolysaccharide transport"/>
    <property type="evidence" value="ECO:0007669"/>
    <property type="project" value="TreeGrafter"/>
</dbReference>
<evidence type="ECO:0000256" key="4">
    <source>
        <dbReference type="ARBA" id="ARBA00022989"/>
    </source>
</evidence>
<reference evidence="7" key="1">
    <citation type="submission" date="2020-01" db="EMBL/GenBank/DDBJ databases">
        <authorList>
            <person name="Meier V. D."/>
            <person name="Meier V D."/>
        </authorList>
    </citation>
    <scope>NUCLEOTIDE SEQUENCE</scope>
    <source>
        <strain evidence="7">HLG_WM_MAG_06</strain>
    </source>
</reference>
<proteinExistence type="predicted"/>
<organism evidence="7">
    <name type="scientific">uncultured Sulfurovum sp</name>
    <dbReference type="NCBI Taxonomy" id="269237"/>
    <lineage>
        <taxon>Bacteria</taxon>
        <taxon>Pseudomonadati</taxon>
        <taxon>Campylobacterota</taxon>
        <taxon>Epsilonproteobacteria</taxon>
        <taxon>Campylobacterales</taxon>
        <taxon>Sulfurovaceae</taxon>
        <taxon>Sulfurovum</taxon>
        <taxon>environmental samples</taxon>
    </lineage>
</organism>
<evidence type="ECO:0000256" key="5">
    <source>
        <dbReference type="ARBA" id="ARBA00023136"/>
    </source>
</evidence>
<evidence type="ECO:0008006" key="8">
    <source>
        <dbReference type="Google" id="ProtNLM"/>
    </source>
</evidence>
<feature type="transmembrane region" description="Helical" evidence="6">
    <location>
        <begin position="93"/>
        <end position="113"/>
    </location>
</feature>
<dbReference type="GO" id="GO:0043190">
    <property type="term" value="C:ATP-binding cassette (ABC) transporter complex"/>
    <property type="evidence" value="ECO:0007669"/>
    <property type="project" value="TreeGrafter"/>
</dbReference>
<protein>
    <recommendedName>
        <fullName evidence="8">Permease YjgP/YjgQ</fullName>
    </recommendedName>
</protein>
<evidence type="ECO:0000256" key="6">
    <source>
        <dbReference type="SAM" id="Phobius"/>
    </source>
</evidence>
<dbReference type="PANTHER" id="PTHR33529">
    <property type="entry name" value="SLR0882 PROTEIN-RELATED"/>
    <property type="match status" value="1"/>
</dbReference>
<evidence type="ECO:0000256" key="3">
    <source>
        <dbReference type="ARBA" id="ARBA00022692"/>
    </source>
</evidence>
<dbReference type="PANTHER" id="PTHR33529:SF6">
    <property type="entry name" value="YJGP_YJGQ FAMILY PERMEASE"/>
    <property type="match status" value="1"/>
</dbReference>